<gene>
    <name evidence="3" type="ORF">CC78DRAFT_249561</name>
</gene>
<feature type="compositionally biased region" description="Low complexity" evidence="1">
    <location>
        <begin position="376"/>
        <end position="390"/>
    </location>
</feature>
<reference evidence="4" key="1">
    <citation type="journal article" date="2020" name="Stud. Mycol.">
        <title>101 Dothideomycetes genomes: A test case for predicting lifestyles and emergence of pathogens.</title>
        <authorList>
            <person name="Haridas S."/>
            <person name="Albert R."/>
            <person name="Binder M."/>
            <person name="Bloem J."/>
            <person name="LaButti K."/>
            <person name="Salamov A."/>
            <person name="Andreopoulos B."/>
            <person name="Baker S."/>
            <person name="Barry K."/>
            <person name="Bills G."/>
            <person name="Bluhm B."/>
            <person name="Cannon C."/>
            <person name="Castanera R."/>
            <person name="Culley D."/>
            <person name="Daum C."/>
            <person name="Ezra D."/>
            <person name="Gonzalez J."/>
            <person name="Henrissat B."/>
            <person name="Kuo A."/>
            <person name="Liang C."/>
            <person name="Lipzen A."/>
            <person name="Lutzoni F."/>
            <person name="Magnuson J."/>
            <person name="Mondo S."/>
            <person name="Nolan M."/>
            <person name="Ohm R."/>
            <person name="Pangilinan J."/>
            <person name="Park H.-J."/>
            <person name="Ramirez L."/>
            <person name="Alfaro M."/>
            <person name="Sun H."/>
            <person name="Tritt A."/>
            <person name="Yoshinaga Y."/>
            <person name="Zwiers L.-H."/>
            <person name="Turgeon B."/>
            <person name="Goodwin S."/>
            <person name="Spatafora J."/>
            <person name="Crous P."/>
            <person name="Grigoriev I."/>
        </authorList>
    </citation>
    <scope>NUCLEOTIDE SEQUENCE [LARGE SCALE GENOMIC DNA]</scope>
    <source>
        <strain evidence="4">CBS 304.66</strain>
    </source>
</reference>
<dbReference type="OrthoDB" id="3788331at2759"/>
<dbReference type="AlphaFoldDB" id="A0A9P4K9B8"/>
<dbReference type="Proteomes" id="UP000800093">
    <property type="component" value="Unassembled WGS sequence"/>
</dbReference>
<feature type="region of interest" description="Disordered" evidence="1">
    <location>
        <begin position="366"/>
        <end position="391"/>
    </location>
</feature>
<accession>A0A9P4K9B8</accession>
<protein>
    <submittedName>
        <fullName evidence="3">Uncharacterized protein</fullName>
    </submittedName>
</protein>
<name>A0A9P4K9B8_9PLEO</name>
<evidence type="ECO:0000256" key="2">
    <source>
        <dbReference type="SAM" id="Phobius"/>
    </source>
</evidence>
<feature type="compositionally biased region" description="Low complexity" evidence="1">
    <location>
        <begin position="62"/>
        <end position="72"/>
    </location>
</feature>
<keyword evidence="2" id="KW-0812">Transmembrane</keyword>
<keyword evidence="2" id="KW-1133">Transmembrane helix</keyword>
<feature type="compositionally biased region" description="Basic and acidic residues" evidence="1">
    <location>
        <begin position="44"/>
        <end position="61"/>
    </location>
</feature>
<keyword evidence="2" id="KW-0472">Membrane</keyword>
<feature type="region of interest" description="Disordered" evidence="1">
    <location>
        <begin position="434"/>
        <end position="460"/>
    </location>
</feature>
<evidence type="ECO:0000313" key="4">
    <source>
        <dbReference type="Proteomes" id="UP000800093"/>
    </source>
</evidence>
<feature type="region of interest" description="Disordered" evidence="1">
    <location>
        <begin position="44"/>
        <end position="96"/>
    </location>
</feature>
<organism evidence="3 4">
    <name type="scientific">Lojkania enalia</name>
    <dbReference type="NCBI Taxonomy" id="147567"/>
    <lineage>
        <taxon>Eukaryota</taxon>
        <taxon>Fungi</taxon>
        <taxon>Dikarya</taxon>
        <taxon>Ascomycota</taxon>
        <taxon>Pezizomycotina</taxon>
        <taxon>Dothideomycetes</taxon>
        <taxon>Pleosporomycetidae</taxon>
        <taxon>Pleosporales</taxon>
        <taxon>Pleosporales incertae sedis</taxon>
        <taxon>Lojkania</taxon>
    </lineage>
</organism>
<proteinExistence type="predicted"/>
<dbReference type="EMBL" id="ML986618">
    <property type="protein sequence ID" value="KAF2264200.1"/>
    <property type="molecule type" value="Genomic_DNA"/>
</dbReference>
<evidence type="ECO:0000256" key="1">
    <source>
        <dbReference type="SAM" id="MobiDB-lite"/>
    </source>
</evidence>
<keyword evidence="4" id="KW-1185">Reference proteome</keyword>
<sequence>MESELLTYDQAARIQGELDTKKAELSAERSVRLELERVAALKDADIQSKDDQLGQKERELASLRSQLQSAQQKFNEQKDASGNLEELLQRSHADTEQAIKDRERAEAERDNIEYRQQQAEIELEELRAEWDEQQEKIEELKGLEEHAHQLQNQIEQLNEDLEGQQEAIAQEKRRATIKDDRIAHLERELQRAHLLAANAQAAAEVVSSPTAPPTFMPPTGGESLFAELEKIDDEPDTESDSGAESQHSEQAIGFSTLSTIDIKPIKPATTALAFSPQTVTDIAPVQAISTKLAIYAPHPTVNIEPTEPIKPAPTQLSTSSTQTEPAFAKLSISLQATINIEPIELVPVHLSTSSSQTLSTHLMASGTQTEHVSAHSPTSSTQTLSTQRTSVGVQTNPKLNTWFIQLDEPSRPTDWQLEFGTIADLEPREPIEAKSASTQTKFVSRKSKSTQTGIPQPSKLKPILVQGPNPDITGIRIKEPARKFGFIEYPWYTLAIILFLMFIYFGFQVRMWHNVNYIAQDNWYGAYGAPGYFFRIIPFGWDIGESAFSQIISKYVTGAIQHLEGSLGIDNVPFH</sequence>
<comment type="caution">
    <text evidence="3">The sequence shown here is derived from an EMBL/GenBank/DDBJ whole genome shotgun (WGS) entry which is preliminary data.</text>
</comment>
<feature type="compositionally biased region" description="Basic and acidic residues" evidence="1">
    <location>
        <begin position="87"/>
        <end position="96"/>
    </location>
</feature>
<evidence type="ECO:0000313" key="3">
    <source>
        <dbReference type="EMBL" id="KAF2264200.1"/>
    </source>
</evidence>
<feature type="transmembrane region" description="Helical" evidence="2">
    <location>
        <begin position="489"/>
        <end position="507"/>
    </location>
</feature>